<dbReference type="PANTHER" id="PTHR39336:SF1">
    <property type="entry name" value="PYRIDOXAMINE PHOSPHATE OXIDASE FAMILY PROTEIN (AFU_ORTHOLOGUE AFUA_6G11440)"/>
    <property type="match status" value="1"/>
</dbReference>
<gene>
    <name evidence="2" type="ORF">Cvel_20479</name>
</gene>
<feature type="region of interest" description="Disordered" evidence="1">
    <location>
        <begin position="710"/>
        <end position="875"/>
    </location>
</feature>
<feature type="compositionally biased region" description="Basic and acidic residues" evidence="1">
    <location>
        <begin position="710"/>
        <end position="726"/>
    </location>
</feature>
<dbReference type="EMBL" id="CDMZ01000927">
    <property type="protein sequence ID" value="CEM24113.1"/>
    <property type="molecule type" value="Genomic_DNA"/>
</dbReference>
<organism evidence="2">
    <name type="scientific">Chromera velia CCMP2878</name>
    <dbReference type="NCBI Taxonomy" id="1169474"/>
    <lineage>
        <taxon>Eukaryota</taxon>
        <taxon>Sar</taxon>
        <taxon>Alveolata</taxon>
        <taxon>Colpodellida</taxon>
        <taxon>Chromeraceae</taxon>
        <taxon>Chromera</taxon>
    </lineage>
</organism>
<reference evidence="2" key="1">
    <citation type="submission" date="2014-11" db="EMBL/GenBank/DDBJ databases">
        <authorList>
            <person name="Otto D Thomas"/>
            <person name="Naeem Raeece"/>
        </authorList>
    </citation>
    <scope>NUCLEOTIDE SEQUENCE</scope>
</reference>
<name>A0A0G4G6C3_9ALVE</name>
<feature type="compositionally biased region" description="Basic and acidic residues" evidence="1">
    <location>
        <begin position="799"/>
        <end position="814"/>
    </location>
</feature>
<dbReference type="PANTHER" id="PTHR39336">
    <property type="entry name" value="PYRIDOXAMINE PHOSPHATE OXIDASE FAMILY PROTEIN (AFU_ORTHOLOGUE AFUA_6G11440)"/>
    <property type="match status" value="1"/>
</dbReference>
<accession>A0A0G4G6C3</accession>
<dbReference type="AlphaFoldDB" id="A0A0G4G6C3"/>
<evidence type="ECO:0000256" key="1">
    <source>
        <dbReference type="SAM" id="MobiDB-lite"/>
    </source>
</evidence>
<feature type="compositionally biased region" description="Basic and acidic residues" evidence="1">
    <location>
        <begin position="755"/>
        <end position="765"/>
    </location>
</feature>
<dbReference type="Gene3D" id="2.30.110.10">
    <property type="entry name" value="Electron Transport, Fmn-binding Protein, Chain A"/>
    <property type="match status" value="1"/>
</dbReference>
<proteinExistence type="predicted"/>
<dbReference type="InterPro" id="IPR012349">
    <property type="entry name" value="Split_barrel_FMN-bd"/>
</dbReference>
<evidence type="ECO:0008006" key="3">
    <source>
        <dbReference type="Google" id="ProtNLM"/>
    </source>
</evidence>
<sequence>MGKAYTEIPDHLRPLLKKLPVYYVASAPTDPKDHINISPKSNDGSFCIMDKQTVAYLDLVGSGAETGAHISSNGRLTMMFCTTEEEDAPQIVRLYGKARIMWPSEVLSHSVLKHSFPSHLLENPGFRAVYVLSIDRVQTSCGYAVPIMEFKRHRVNETHRKVADKMGREGVLQYQVLKNSFTIDGKKGLAQLKPDAKAVIPVVEQRGYYFGKEIAKMSWRDAFFARLSLLLSEADTLVQAHWAPLCCFLVGVSAGALIVKQKGKMANPQPGPRRIPPLGFPQTWGGYTELYRIPPDHPDVSIRVPSFDRGYFLLNRLTTPDDDLKHWALKVWIFIFYAGTPQPMEHIYEVVPPPEELHKTKSKKIVDVLRKCGPIFRTYVAKQDLIGLGVHIKNGWGETGEKRDWNRAAYPTRAVLEKVWERYDAYGNALWSRLGTELFLGHFEGLSKLKTILGRNPERLSHPDLRFPIFPLCYHVGRKPSQRTEADRPTIGVMNPRVRSELEYTIRGSVHMPGLREDLLRECGSKGNMGDKPTVQIDYERTVEQSSNYPQWVKSRRNIEAVTRIWIYLYMTGRPERIEVLVNWLPRWLLGKAVVRLVHQFAYLFECTRLDRHAPGERNLVWIVRNDKDRNWARMLKMFTKEKPAYTPEEIRRVCDRLDEDLPGVLQQIRVIASIGKPGAWRILEEGLDRMFAVGSQEIRHYRPERWKEFQRKQEEGGGDKAREGKDEDESMGVVTVGELSGGVDDQAGQDEGEGERGGSEREGGGMDVDSDPMGEGAEGQERQPEGGGMQGGALPPVDVDKGEESTQEREKQGMKAGPQGSDLRCVVLDSGHVGVSSLPSGSSSAGFDFRVPSSGVPGSGMSPPAGGPLTINRD</sequence>
<evidence type="ECO:0000313" key="2">
    <source>
        <dbReference type="EMBL" id="CEM24113.1"/>
    </source>
</evidence>
<protein>
    <recommendedName>
        <fullName evidence="3">Pyridoxamine 5'-phosphate oxidase putative domain-containing protein</fullName>
    </recommendedName>
</protein>
<dbReference type="VEuPathDB" id="CryptoDB:Cvel_20479"/>
<feature type="compositionally biased region" description="Low complexity" evidence="1">
    <location>
        <begin position="831"/>
        <end position="869"/>
    </location>
</feature>